<comment type="caution">
    <text evidence="2">The sequence shown here is derived from an EMBL/GenBank/DDBJ whole genome shotgun (WGS) entry which is preliminary data.</text>
</comment>
<accession>A0AAV3NRE0</accession>
<evidence type="ECO:0000313" key="3">
    <source>
        <dbReference type="Proteomes" id="UP001454036"/>
    </source>
</evidence>
<evidence type="ECO:0000313" key="2">
    <source>
        <dbReference type="EMBL" id="GAA0141910.1"/>
    </source>
</evidence>
<feature type="region of interest" description="Disordered" evidence="1">
    <location>
        <begin position="84"/>
        <end position="138"/>
    </location>
</feature>
<dbReference type="EMBL" id="BAABME010000339">
    <property type="protein sequence ID" value="GAA0141910.1"/>
    <property type="molecule type" value="Genomic_DNA"/>
</dbReference>
<organism evidence="2 3">
    <name type="scientific">Lithospermum erythrorhizon</name>
    <name type="common">Purple gromwell</name>
    <name type="synonym">Lithospermum officinale var. erythrorhizon</name>
    <dbReference type="NCBI Taxonomy" id="34254"/>
    <lineage>
        <taxon>Eukaryota</taxon>
        <taxon>Viridiplantae</taxon>
        <taxon>Streptophyta</taxon>
        <taxon>Embryophyta</taxon>
        <taxon>Tracheophyta</taxon>
        <taxon>Spermatophyta</taxon>
        <taxon>Magnoliopsida</taxon>
        <taxon>eudicotyledons</taxon>
        <taxon>Gunneridae</taxon>
        <taxon>Pentapetalae</taxon>
        <taxon>asterids</taxon>
        <taxon>lamiids</taxon>
        <taxon>Boraginales</taxon>
        <taxon>Boraginaceae</taxon>
        <taxon>Boraginoideae</taxon>
        <taxon>Lithospermeae</taxon>
        <taxon>Lithospermum</taxon>
    </lineage>
</organism>
<proteinExistence type="predicted"/>
<keyword evidence="3" id="KW-1185">Reference proteome</keyword>
<dbReference type="AlphaFoldDB" id="A0AAV3NRE0"/>
<reference evidence="2 3" key="1">
    <citation type="submission" date="2024-01" db="EMBL/GenBank/DDBJ databases">
        <title>The complete chloroplast genome sequence of Lithospermum erythrorhizon: insights into the phylogenetic relationship among Boraginaceae species and the maternal lineages of purple gromwells.</title>
        <authorList>
            <person name="Okada T."/>
            <person name="Watanabe K."/>
        </authorList>
    </citation>
    <scope>NUCLEOTIDE SEQUENCE [LARGE SCALE GENOMIC DNA]</scope>
</reference>
<feature type="compositionally biased region" description="Pro residues" evidence="1">
    <location>
        <begin position="120"/>
        <end position="131"/>
    </location>
</feature>
<sequence length="168" mass="18665">MCHATSSVPCHATLSADVANGDVPATWQWTWMLRVRHMSSMWHYHVSASGRIKSGRIWVEPLVGCTTLSLNGCARSRLVLCNGPGSEVHSHSKEESHKGSKKRGKPKQGGTFSKQGLSLRPPPRSYSPPPVQHYRDTRPTRRVLLNVIGKDVGLETYLRGLWSEAREA</sequence>
<protein>
    <submittedName>
        <fullName evidence="2">Uncharacterized protein</fullName>
    </submittedName>
</protein>
<feature type="compositionally biased region" description="Basic and acidic residues" evidence="1">
    <location>
        <begin position="88"/>
        <end position="98"/>
    </location>
</feature>
<evidence type="ECO:0000256" key="1">
    <source>
        <dbReference type="SAM" id="MobiDB-lite"/>
    </source>
</evidence>
<gene>
    <name evidence="2" type="ORF">LIER_02944</name>
</gene>
<dbReference type="Proteomes" id="UP001454036">
    <property type="component" value="Unassembled WGS sequence"/>
</dbReference>
<name>A0AAV3NRE0_LITER</name>